<evidence type="ECO:0000313" key="2">
    <source>
        <dbReference type="Proteomes" id="UP001276150"/>
    </source>
</evidence>
<comment type="caution">
    <text evidence="1">The sequence shown here is derived from an EMBL/GenBank/DDBJ whole genome shotgun (WGS) entry which is preliminary data.</text>
</comment>
<dbReference type="Proteomes" id="UP001276150">
    <property type="component" value="Unassembled WGS sequence"/>
</dbReference>
<protein>
    <submittedName>
        <fullName evidence="1">Uncharacterized protein</fullName>
    </submittedName>
</protein>
<sequence length="98" mass="10821">MDFQAAQTAFESAFNAHHHGREGLNVMPEVSGSALHVSVRFQDVDAERGFDVVAEPLASEHRSAEELGQAVAEVVQRELMYGQLPARDEQGDFKRIVV</sequence>
<proteinExistence type="predicted"/>
<accession>A0ABU4DL38</accession>
<dbReference type="RefSeq" id="WP_317638434.1">
    <property type="nucleotide sequence ID" value="NZ_JAPMIV010000001.1"/>
</dbReference>
<gene>
    <name evidence="1" type="ORF">ORD21_00815</name>
</gene>
<dbReference type="EMBL" id="JAPMIV010000001">
    <property type="protein sequence ID" value="MDV6373142.1"/>
    <property type="molecule type" value="Genomic_DNA"/>
</dbReference>
<organism evidence="1 2">
    <name type="scientific">Deinococcus arenicola</name>
    <dbReference type="NCBI Taxonomy" id="2994950"/>
    <lineage>
        <taxon>Bacteria</taxon>
        <taxon>Thermotogati</taxon>
        <taxon>Deinococcota</taxon>
        <taxon>Deinococci</taxon>
        <taxon>Deinococcales</taxon>
        <taxon>Deinococcaceae</taxon>
        <taxon>Deinococcus</taxon>
    </lineage>
</organism>
<keyword evidence="2" id="KW-1185">Reference proteome</keyword>
<reference evidence="1 2" key="1">
    <citation type="submission" date="2022-11" db="EMBL/GenBank/DDBJ databases">
        <title>Deinococcus ZS9-10, Low Temperature and Draught-tolerating, UV-resistant Bacteria from Continental Antarctica.</title>
        <authorList>
            <person name="Cheng L."/>
        </authorList>
    </citation>
    <scope>NUCLEOTIDE SEQUENCE [LARGE SCALE GENOMIC DNA]</scope>
    <source>
        <strain evidence="1 2">ZS9-10</strain>
    </source>
</reference>
<evidence type="ECO:0000313" key="1">
    <source>
        <dbReference type="EMBL" id="MDV6373142.1"/>
    </source>
</evidence>
<name>A0ABU4DL38_9DEIO</name>